<dbReference type="InterPro" id="IPR004088">
    <property type="entry name" value="KH_dom_type_1"/>
</dbReference>
<keyword evidence="6" id="KW-1185">Reference proteome</keyword>
<dbReference type="GO" id="GO:0006307">
    <property type="term" value="P:DNA alkylation repair"/>
    <property type="evidence" value="ECO:0007669"/>
    <property type="project" value="InterPro"/>
</dbReference>
<feature type="repeat" description="WD" evidence="2">
    <location>
        <begin position="288"/>
        <end position="319"/>
    </location>
</feature>
<gene>
    <name evidence="5" type="ORF">FNV43_RR06808</name>
</gene>
<feature type="repeat" description="WD" evidence="2">
    <location>
        <begin position="198"/>
        <end position="239"/>
    </location>
</feature>
<evidence type="ECO:0000313" key="5">
    <source>
        <dbReference type="EMBL" id="KAF3450719.1"/>
    </source>
</evidence>
<feature type="compositionally biased region" description="Acidic residues" evidence="3">
    <location>
        <begin position="752"/>
        <end position="770"/>
    </location>
</feature>
<dbReference type="OrthoDB" id="277832at2759"/>
<dbReference type="Pfam" id="PF00400">
    <property type="entry name" value="WD40"/>
    <property type="match status" value="5"/>
</dbReference>
<dbReference type="GO" id="GO:0005634">
    <property type="term" value="C:nucleus"/>
    <property type="evidence" value="ECO:0007669"/>
    <property type="project" value="TreeGrafter"/>
</dbReference>
<dbReference type="InterPro" id="IPR015943">
    <property type="entry name" value="WD40/YVTN_repeat-like_dom_sf"/>
</dbReference>
<evidence type="ECO:0000256" key="2">
    <source>
        <dbReference type="PROSITE-ProRule" id="PRU00221"/>
    </source>
</evidence>
<dbReference type="SMART" id="SM00322">
    <property type="entry name" value="KH"/>
    <property type="match status" value="1"/>
</dbReference>
<dbReference type="InterPro" id="IPR036612">
    <property type="entry name" value="KH_dom_type_1_sf"/>
</dbReference>
<keyword evidence="2" id="KW-0853">WD repeat</keyword>
<feature type="region of interest" description="Disordered" evidence="3">
    <location>
        <begin position="749"/>
        <end position="776"/>
    </location>
</feature>
<proteinExistence type="predicted"/>
<dbReference type="AlphaFoldDB" id="A0A8K0HFA2"/>
<dbReference type="Pfam" id="PF00013">
    <property type="entry name" value="KH_1"/>
    <property type="match status" value="1"/>
</dbReference>
<dbReference type="SUPFAM" id="SSF54791">
    <property type="entry name" value="Eukaryotic type KH-domain (KH-domain type I)"/>
    <property type="match status" value="1"/>
</dbReference>
<dbReference type="GO" id="GO:0003723">
    <property type="term" value="F:RNA binding"/>
    <property type="evidence" value="ECO:0007669"/>
    <property type="project" value="UniProtKB-UniRule"/>
</dbReference>
<dbReference type="PANTHER" id="PTHR13360">
    <property type="entry name" value="ACTIVATING SIGNAL COINTEGRATOR 1 COMPLEX SUBUNIT 1"/>
    <property type="match status" value="1"/>
</dbReference>
<dbReference type="InterPro" id="IPR004087">
    <property type="entry name" value="KH_dom"/>
</dbReference>
<organism evidence="5 6">
    <name type="scientific">Rhamnella rubrinervis</name>
    <dbReference type="NCBI Taxonomy" id="2594499"/>
    <lineage>
        <taxon>Eukaryota</taxon>
        <taxon>Viridiplantae</taxon>
        <taxon>Streptophyta</taxon>
        <taxon>Embryophyta</taxon>
        <taxon>Tracheophyta</taxon>
        <taxon>Spermatophyta</taxon>
        <taxon>Magnoliopsida</taxon>
        <taxon>eudicotyledons</taxon>
        <taxon>Gunneridae</taxon>
        <taxon>Pentapetalae</taxon>
        <taxon>rosids</taxon>
        <taxon>fabids</taxon>
        <taxon>Rosales</taxon>
        <taxon>Rhamnaceae</taxon>
        <taxon>rhamnoid group</taxon>
        <taxon>Rhamneae</taxon>
        <taxon>Rhamnella</taxon>
    </lineage>
</organism>
<comment type="caution">
    <text evidence="5">The sequence shown here is derived from an EMBL/GenBank/DDBJ whole genome shotgun (WGS) entry which is preliminary data.</text>
</comment>
<dbReference type="PROSITE" id="PS50082">
    <property type="entry name" value="WD_REPEATS_2"/>
    <property type="match status" value="4"/>
</dbReference>
<dbReference type="PROSITE" id="PS50084">
    <property type="entry name" value="KH_TYPE_1"/>
    <property type="match status" value="1"/>
</dbReference>
<feature type="region of interest" description="Disordered" evidence="3">
    <location>
        <begin position="1"/>
        <end position="40"/>
    </location>
</feature>
<accession>A0A8K0HFA2</accession>
<reference evidence="5" key="1">
    <citation type="submission" date="2020-03" db="EMBL/GenBank/DDBJ databases">
        <title>A high-quality chromosome-level genome assembly of a woody plant with both climbing and erect habits, Rhamnella rubrinervis.</title>
        <authorList>
            <person name="Lu Z."/>
            <person name="Yang Y."/>
            <person name="Zhu X."/>
            <person name="Sun Y."/>
        </authorList>
    </citation>
    <scope>NUCLEOTIDE SEQUENCE</scope>
    <source>
        <strain evidence="5">BYM</strain>
        <tissue evidence="5">Leaf</tissue>
    </source>
</reference>
<dbReference type="Gene3D" id="3.30.1370.10">
    <property type="entry name" value="K Homology domain, type 1"/>
    <property type="match status" value="1"/>
</dbReference>
<protein>
    <recommendedName>
        <fullName evidence="4">K Homology domain-containing protein</fullName>
    </recommendedName>
</protein>
<dbReference type="SUPFAM" id="SSF55144">
    <property type="entry name" value="LigT-like"/>
    <property type="match status" value="1"/>
</dbReference>
<dbReference type="InterPro" id="IPR009097">
    <property type="entry name" value="Cyclic_Pdiesterase"/>
</dbReference>
<name>A0A8K0HFA2_9ROSA</name>
<dbReference type="Gene3D" id="3.90.1140.10">
    <property type="entry name" value="Cyclic phosphodiesterase"/>
    <property type="match status" value="1"/>
</dbReference>
<feature type="domain" description="K Homology" evidence="4">
    <location>
        <begin position="639"/>
        <end position="707"/>
    </location>
</feature>
<feature type="region of interest" description="Disordered" evidence="3">
    <location>
        <begin position="61"/>
        <end position="85"/>
    </location>
</feature>
<dbReference type="SUPFAM" id="SSF50978">
    <property type="entry name" value="WD40 repeat-like"/>
    <property type="match status" value="1"/>
</dbReference>
<sequence>MANSESPQNPSFGVRSSSTTQKKFLSRSISTKEPSFSEFSPHTYTNPASLSQSLHASPISTPLHPFSSTSKHSHHHGHGHDQLDPHTTSYRCISSILKKDGQILSLAASNGLVYTGSHTNVIRVWKVPEFSECGQLKTRAFMVVALLVSHDRVYAAYSDGKIRVWLRTWDGGLKHVRLATFPRSGNYVRNYIVGKDKMIKHMGPITSLAIKVSEDILYSASVDKTVKVWRISDLKCMETIHAHSEAVNDIIVADDGILYTSSDDSTVRVWRRNFCRGGDQPHHLTVTLPAKNSPVKALTLTPDGGILYGGCTDGYIHYWFTSRFSGQMQYGGALQGHTHAVMCLGSVGNYMVSGSADSTCRVWARDEAGQHSCVAVLVGHRGPIRCVTAFTGRSGDEPADEDGCTICTGSLDGVVKVWRVTCMNNENRCSTQKAHINVHGLDTDLVQSIGGTLFGESAHQFGTFVSLFWLSSGGKRNIRVLADSQSLMIACRAFCSCRVGRILKITNTYIAVKPVNYFQGYRAYYGLSYKVKMSGRNNTPNGGKGNKKLKTTYPVWRPVVTQASSLEECSVKDVKIASEAVIQEQEMQNSMSTCVLNEQNFIEVAEPVNEITDAITSSGALQGNGEDRVLGGESEDSTEKHSISVKVGASLMRFIKGKRGATQKKLEEEMGVKIIIPSSKEEDSIVIEGISVDSVTKASAEIQAIIDEAVRSPNLDYSHFISLPLAIHPELVDKLVAFQKSILGCSAPGIDENVDSDSNEDCSQNEDEDQKLDKGPDVAVELKADNDNERVKVNITSIPLVSYASKTSNSSTLSDLGIDKSIFIKPKTFHLTVLMLKLWNKDRVQAAAEVLQSISTKVMDALNNRPVSVRLKGLDCMRGSLAKARVLYAPVEEIGSEGQLMRACQVIIDAYVKAGLVLEKDANQKLKLHATVMNARHRKRDKWIRKVDSFDARSIIKQYGSEEWGDYVIREAHLSQRFVFDDNGYYHCCATIPFPENV</sequence>
<dbReference type="Pfam" id="PF10469">
    <property type="entry name" value="AKAP7_NLS"/>
    <property type="match status" value="1"/>
</dbReference>
<feature type="repeat" description="WD" evidence="2">
    <location>
        <begin position="240"/>
        <end position="270"/>
    </location>
</feature>
<dbReference type="InterPro" id="IPR036322">
    <property type="entry name" value="WD40_repeat_dom_sf"/>
</dbReference>
<dbReference type="PROSITE" id="PS50294">
    <property type="entry name" value="WD_REPEATS_REGION"/>
    <property type="match status" value="2"/>
</dbReference>
<dbReference type="CDD" id="cd00200">
    <property type="entry name" value="WD40"/>
    <property type="match status" value="1"/>
</dbReference>
<dbReference type="Gene3D" id="2.130.10.10">
    <property type="entry name" value="YVTN repeat-like/Quinoprotein amine dehydrogenase"/>
    <property type="match status" value="3"/>
</dbReference>
<dbReference type="SMART" id="SM00320">
    <property type="entry name" value="WD40"/>
    <property type="match status" value="7"/>
</dbReference>
<dbReference type="GO" id="GO:0006355">
    <property type="term" value="P:regulation of DNA-templated transcription"/>
    <property type="evidence" value="ECO:0007669"/>
    <property type="project" value="TreeGrafter"/>
</dbReference>
<dbReference type="InterPro" id="IPR009210">
    <property type="entry name" value="ASCC1"/>
</dbReference>
<dbReference type="EMBL" id="VOIH02000003">
    <property type="protein sequence ID" value="KAF3450719.1"/>
    <property type="molecule type" value="Genomic_DNA"/>
</dbReference>
<dbReference type="InterPro" id="IPR019510">
    <property type="entry name" value="AKAP7-like_phosphoesterase"/>
</dbReference>
<dbReference type="InterPro" id="IPR001680">
    <property type="entry name" value="WD40_rpt"/>
</dbReference>
<dbReference type="PANTHER" id="PTHR13360:SF1">
    <property type="entry name" value="ACTIVATING SIGNAL COINTEGRATOR 1 COMPLEX SUBUNIT 1"/>
    <property type="match status" value="1"/>
</dbReference>
<keyword evidence="1" id="KW-0694">RNA-binding</keyword>
<evidence type="ECO:0000256" key="1">
    <source>
        <dbReference type="PROSITE-ProRule" id="PRU00117"/>
    </source>
</evidence>
<dbReference type="Proteomes" id="UP000796880">
    <property type="component" value="Unassembled WGS sequence"/>
</dbReference>
<feature type="repeat" description="WD" evidence="2">
    <location>
        <begin position="334"/>
        <end position="363"/>
    </location>
</feature>
<evidence type="ECO:0000256" key="3">
    <source>
        <dbReference type="SAM" id="MobiDB-lite"/>
    </source>
</evidence>
<feature type="region of interest" description="Disordered" evidence="3">
    <location>
        <begin position="617"/>
        <end position="641"/>
    </location>
</feature>
<evidence type="ECO:0000259" key="4">
    <source>
        <dbReference type="SMART" id="SM00322"/>
    </source>
</evidence>
<evidence type="ECO:0000313" key="6">
    <source>
        <dbReference type="Proteomes" id="UP000796880"/>
    </source>
</evidence>